<comment type="caution">
    <text evidence="14">The sequence shown here is derived from an EMBL/GenBank/DDBJ whole genome shotgun (WGS) entry which is preliminary data.</text>
</comment>
<keyword evidence="8 11" id="KW-1133">Transmembrane helix</keyword>
<keyword evidence="3" id="KW-0813">Transport</keyword>
<dbReference type="GO" id="GO:0015421">
    <property type="term" value="F:ABC-type oligopeptide transporter activity"/>
    <property type="evidence" value="ECO:0007669"/>
    <property type="project" value="TreeGrafter"/>
</dbReference>
<dbReference type="PANTHER" id="PTHR43394:SF11">
    <property type="entry name" value="ATP-BINDING CASSETTE TRANSPORTER"/>
    <property type="match status" value="1"/>
</dbReference>
<feature type="domain" description="ABC transmembrane type-1" evidence="13">
    <location>
        <begin position="302"/>
        <end position="437"/>
    </location>
</feature>
<proteinExistence type="inferred from homology"/>
<evidence type="ECO:0000313" key="14">
    <source>
        <dbReference type="EMBL" id="KAG5193153.1"/>
    </source>
</evidence>
<dbReference type="SUPFAM" id="SSF52540">
    <property type="entry name" value="P-loop containing nucleoside triphosphate hydrolases"/>
    <property type="match status" value="2"/>
</dbReference>
<keyword evidence="6" id="KW-0547">Nucleotide-binding</keyword>
<feature type="compositionally biased region" description="Gly residues" evidence="10">
    <location>
        <begin position="269"/>
        <end position="278"/>
    </location>
</feature>
<reference evidence="14" key="1">
    <citation type="submission" date="2021-02" db="EMBL/GenBank/DDBJ databases">
        <title>First Annotated Genome of the Yellow-green Alga Tribonema minus.</title>
        <authorList>
            <person name="Mahan K.M."/>
        </authorList>
    </citation>
    <scope>NUCLEOTIDE SEQUENCE</scope>
    <source>
        <strain evidence="14">UTEX B ZZ1240</strain>
    </source>
</reference>
<feature type="transmembrane region" description="Helical" evidence="11">
    <location>
        <begin position="302"/>
        <end position="324"/>
    </location>
</feature>
<keyword evidence="5" id="KW-0677">Repeat</keyword>
<feature type="domain" description="ABC transporter" evidence="12">
    <location>
        <begin position="557"/>
        <end position="804"/>
    </location>
</feature>
<feature type="transmembrane region" description="Helical" evidence="11">
    <location>
        <begin position="456"/>
        <end position="480"/>
    </location>
</feature>
<keyword evidence="4 11" id="KW-0812">Transmembrane</keyword>
<evidence type="ECO:0000256" key="8">
    <source>
        <dbReference type="ARBA" id="ARBA00022989"/>
    </source>
</evidence>
<protein>
    <submittedName>
        <fullName evidence="14">P-loop containing nucleoside triphosphate hydrolase protein</fullName>
    </submittedName>
</protein>
<keyword evidence="9 11" id="KW-0472">Membrane</keyword>
<evidence type="ECO:0000256" key="4">
    <source>
        <dbReference type="ARBA" id="ARBA00022692"/>
    </source>
</evidence>
<gene>
    <name evidence="14" type="ORF">JKP88DRAFT_272460</name>
</gene>
<feature type="compositionally biased region" description="Polar residues" evidence="10">
    <location>
        <begin position="253"/>
        <end position="265"/>
    </location>
</feature>
<name>A0A835ZHI0_9STRA</name>
<dbReference type="GO" id="GO:0005524">
    <property type="term" value="F:ATP binding"/>
    <property type="evidence" value="ECO:0007669"/>
    <property type="project" value="UniProtKB-KW"/>
</dbReference>
<evidence type="ECO:0000256" key="11">
    <source>
        <dbReference type="SAM" id="Phobius"/>
    </source>
</evidence>
<evidence type="ECO:0000256" key="2">
    <source>
        <dbReference type="ARBA" id="ARBA00007577"/>
    </source>
</evidence>
<evidence type="ECO:0000256" key="10">
    <source>
        <dbReference type="SAM" id="MobiDB-lite"/>
    </source>
</evidence>
<dbReference type="Gene3D" id="1.20.1560.10">
    <property type="entry name" value="ABC transporter type 1, transmembrane domain"/>
    <property type="match status" value="1"/>
</dbReference>
<dbReference type="InterPro" id="IPR039421">
    <property type="entry name" value="Type_1_exporter"/>
</dbReference>
<dbReference type="InterPro" id="IPR017871">
    <property type="entry name" value="ABC_transporter-like_CS"/>
</dbReference>
<accession>A0A835ZHI0</accession>
<feature type="region of interest" description="Disordered" evidence="10">
    <location>
        <begin position="249"/>
        <end position="284"/>
    </location>
</feature>
<dbReference type="GO" id="GO:0005743">
    <property type="term" value="C:mitochondrial inner membrane"/>
    <property type="evidence" value="ECO:0007669"/>
    <property type="project" value="TreeGrafter"/>
</dbReference>
<dbReference type="Pfam" id="PF00005">
    <property type="entry name" value="ABC_tran"/>
    <property type="match status" value="1"/>
</dbReference>
<dbReference type="PROSITE" id="PS50929">
    <property type="entry name" value="ABC_TM1F"/>
    <property type="match status" value="1"/>
</dbReference>
<organism evidence="14 15">
    <name type="scientific">Tribonema minus</name>
    <dbReference type="NCBI Taxonomy" id="303371"/>
    <lineage>
        <taxon>Eukaryota</taxon>
        <taxon>Sar</taxon>
        <taxon>Stramenopiles</taxon>
        <taxon>Ochrophyta</taxon>
        <taxon>PX clade</taxon>
        <taxon>Xanthophyceae</taxon>
        <taxon>Tribonematales</taxon>
        <taxon>Tribonemataceae</taxon>
        <taxon>Tribonema</taxon>
    </lineage>
</organism>
<evidence type="ECO:0000259" key="13">
    <source>
        <dbReference type="PROSITE" id="PS50929"/>
    </source>
</evidence>
<evidence type="ECO:0000256" key="6">
    <source>
        <dbReference type="ARBA" id="ARBA00022741"/>
    </source>
</evidence>
<dbReference type="GO" id="GO:0090374">
    <property type="term" value="P:oligopeptide export from mitochondrion"/>
    <property type="evidence" value="ECO:0007669"/>
    <property type="project" value="TreeGrafter"/>
</dbReference>
<evidence type="ECO:0000256" key="9">
    <source>
        <dbReference type="ARBA" id="ARBA00023136"/>
    </source>
</evidence>
<dbReference type="InterPro" id="IPR036640">
    <property type="entry name" value="ABC1_TM_sf"/>
</dbReference>
<evidence type="ECO:0000259" key="12">
    <source>
        <dbReference type="PROSITE" id="PS50893"/>
    </source>
</evidence>
<dbReference type="Gene3D" id="3.40.50.300">
    <property type="entry name" value="P-loop containing nucleotide triphosphate hydrolases"/>
    <property type="match status" value="2"/>
</dbReference>
<evidence type="ECO:0000256" key="1">
    <source>
        <dbReference type="ARBA" id="ARBA00004141"/>
    </source>
</evidence>
<dbReference type="GO" id="GO:0016887">
    <property type="term" value="F:ATP hydrolysis activity"/>
    <property type="evidence" value="ECO:0007669"/>
    <property type="project" value="InterPro"/>
</dbReference>
<dbReference type="FunFam" id="3.40.50.300:FF:000218">
    <property type="entry name" value="Multidrug ABC transporter ATP-binding protein"/>
    <property type="match status" value="1"/>
</dbReference>
<evidence type="ECO:0000256" key="3">
    <source>
        <dbReference type="ARBA" id="ARBA00022448"/>
    </source>
</evidence>
<evidence type="ECO:0000313" key="15">
    <source>
        <dbReference type="Proteomes" id="UP000664859"/>
    </source>
</evidence>
<dbReference type="InterPro" id="IPR003593">
    <property type="entry name" value="AAA+_ATPase"/>
</dbReference>
<dbReference type="SUPFAM" id="SSF90123">
    <property type="entry name" value="ABC transporter transmembrane region"/>
    <property type="match status" value="1"/>
</dbReference>
<dbReference type="InterPro" id="IPR027417">
    <property type="entry name" value="P-loop_NTPase"/>
</dbReference>
<dbReference type="PANTHER" id="PTHR43394">
    <property type="entry name" value="ATP-DEPENDENT PERMEASE MDL1, MITOCHONDRIAL"/>
    <property type="match status" value="1"/>
</dbReference>
<feature type="transmembrane region" description="Helical" evidence="11">
    <location>
        <begin position="344"/>
        <end position="367"/>
    </location>
</feature>
<feature type="transmembrane region" description="Helical" evidence="11">
    <location>
        <begin position="492"/>
        <end position="510"/>
    </location>
</feature>
<sequence>MLSNQARKVDYEKPDAAAAEWIKMTERACYWGANLRPGFLAYAVRFDNESFARFFANAACSGANARHWELANWVTASGCYLGARDLLEAAIVGEHSSYGPATDLLAANAHDFIKAFPKGYEVGESGVQLSGRLKQCVAIARAIIKDPAILLLDKATSALDSESEKVVQVTIAHRLWTIQSCDRIAVIAGKCVEGIGTHAELTARGGLYPKLCELQGGGHSTALSTATAQQPPSAAAALSAAPSPANAAVSALKRQSSARESSTSAWPGGHQGGGGKGGGKGDKRAEPLAPLGRIWALQRQDLGWVLMGICGSILLGSSVSLAQVQSSFYLPTASQIQDKGCDSVLAFVGLAASTVVGHVIEALAFAVSGERLTRRMREMAFKAVLRDDIGRFDNAKHAILRHDIGWFDNAEHAVGVLTTSLEADASAMALATGMDVGHKFGLIALLVRSMVGERGALANGVAFGYSQGVLLWIFALLFWFGSILASNGAVTFLNFYMTMFAIVLGGMGIGHVEGDLGAQRAGRAAAARIFALVDDELKIDPLSDGGARPIVRAQSAIAYRNVHFTYPTRPEQAVYGGAGAPEGFSLDTGAGEMAALVGPSGSGKSTCIVLLMRCYDVSDVSEGSVELDGCNVKELNVHWLRSQVGYVGQEPVLFTGSIRDNIARGHPSATAEEIESAARAANAHDFVTAFAEGYDTDVGEKSALLSGGQKQRIAIARAILKNPAILLLDEATSALDNESERQVQAALDCLRALQKCTTLVVAHRLSTIRNADKIAVLGSHDDLVILSGGLYASLYNHQTAAFGH</sequence>
<dbReference type="SMART" id="SM00382">
    <property type="entry name" value="AAA"/>
    <property type="match status" value="1"/>
</dbReference>
<dbReference type="AlphaFoldDB" id="A0A835ZHI0"/>
<evidence type="ECO:0000256" key="7">
    <source>
        <dbReference type="ARBA" id="ARBA00022840"/>
    </source>
</evidence>
<dbReference type="OrthoDB" id="6500128at2759"/>
<evidence type="ECO:0000256" key="5">
    <source>
        <dbReference type="ARBA" id="ARBA00022737"/>
    </source>
</evidence>
<dbReference type="PROSITE" id="PS50893">
    <property type="entry name" value="ABC_TRANSPORTER_2"/>
    <property type="match status" value="1"/>
</dbReference>
<keyword evidence="15" id="KW-1185">Reference proteome</keyword>
<keyword evidence="7" id="KW-0067">ATP-binding</keyword>
<dbReference type="EMBL" id="JAFCMP010000001">
    <property type="protein sequence ID" value="KAG5193153.1"/>
    <property type="molecule type" value="Genomic_DNA"/>
</dbReference>
<keyword evidence="14" id="KW-0378">Hydrolase</keyword>
<dbReference type="InterPro" id="IPR003439">
    <property type="entry name" value="ABC_transporter-like_ATP-bd"/>
</dbReference>
<dbReference type="InterPro" id="IPR011527">
    <property type="entry name" value="ABC1_TM_dom"/>
</dbReference>
<dbReference type="Proteomes" id="UP000664859">
    <property type="component" value="Unassembled WGS sequence"/>
</dbReference>
<comment type="subcellular location">
    <subcellularLocation>
        <location evidence="1">Membrane</location>
        <topology evidence="1">Multi-pass membrane protein</topology>
    </subcellularLocation>
</comment>
<comment type="similarity">
    <text evidence="2">Belongs to the ABC transporter superfamily. ABCB family. Multidrug resistance exporter (TC 3.A.1.201) subfamily.</text>
</comment>
<dbReference type="PROSITE" id="PS00211">
    <property type="entry name" value="ABC_TRANSPORTER_1"/>
    <property type="match status" value="1"/>
</dbReference>